<dbReference type="PANTHER" id="PTHR10434">
    <property type="entry name" value="1-ACYL-SN-GLYCEROL-3-PHOSPHATE ACYLTRANSFERASE"/>
    <property type="match status" value="1"/>
</dbReference>
<keyword evidence="2 5" id="KW-0808">Transferase</keyword>
<comment type="caution">
    <text evidence="5">The sequence shown here is derived from an EMBL/GenBank/DDBJ whole genome shotgun (WGS) entry which is preliminary data.</text>
</comment>
<reference evidence="5 6" key="1">
    <citation type="submission" date="2014-01" db="EMBL/GenBank/DDBJ databases">
        <authorList>
            <person name="Durkin A.S."/>
            <person name="McCorrison J."/>
            <person name="Torralba M."/>
            <person name="Gillis M."/>
            <person name="Haft D.H."/>
            <person name="Methe B."/>
            <person name="Sutton G."/>
            <person name="Nelson K.E."/>
        </authorList>
    </citation>
    <scope>NUCLEOTIDE SEQUENCE [LARGE SCALE GENOMIC DNA]</scope>
    <source>
        <strain evidence="5 6">ATCC 51270</strain>
    </source>
</reference>
<dbReference type="SUPFAM" id="SSF69593">
    <property type="entry name" value="Glycerol-3-phosphate (1)-acyltransferase"/>
    <property type="match status" value="1"/>
</dbReference>
<dbReference type="PATRIC" id="fig|887901.3.peg.56"/>
<feature type="domain" description="Phospholipid/glycerol acyltransferase" evidence="4">
    <location>
        <begin position="29"/>
        <end position="141"/>
    </location>
</feature>
<evidence type="ECO:0000313" key="5">
    <source>
        <dbReference type="EMBL" id="EWC93628.1"/>
    </source>
</evidence>
<protein>
    <submittedName>
        <fullName evidence="5">Acyltransferase</fullName>
    </submittedName>
</protein>
<organism evidence="5 6">
    <name type="scientific">Porphyromonas catoniae ATCC 51270</name>
    <dbReference type="NCBI Taxonomy" id="887901"/>
    <lineage>
        <taxon>Bacteria</taxon>
        <taxon>Pseudomonadati</taxon>
        <taxon>Bacteroidota</taxon>
        <taxon>Bacteroidia</taxon>
        <taxon>Bacteroidales</taxon>
        <taxon>Porphyromonadaceae</taxon>
        <taxon>Porphyromonas</taxon>
    </lineage>
</organism>
<proteinExistence type="predicted"/>
<evidence type="ECO:0000256" key="2">
    <source>
        <dbReference type="ARBA" id="ARBA00022679"/>
    </source>
</evidence>
<sequence length="181" mass="20636">MRKKLALSLLRLLGWHILPLPQDHPSGSVICVAPHTSNMDFLIGLLYSWAVGIKSGFLMKSDWFFFPLSYLLRALGGIPVNRKERSQTVDRIQQLLKRKGQMHIAITPEGTRSRSEKWKSGFYHIAVAAELPIELAVLDYQKHEVGIFEVFHPTGDLEADLAYIRSRFSANQAKYPEQYTP</sequence>
<evidence type="ECO:0000256" key="1">
    <source>
        <dbReference type="ARBA" id="ARBA00005189"/>
    </source>
</evidence>
<gene>
    <name evidence="5" type="ORF">HMPREF0636_0604</name>
</gene>
<dbReference type="Pfam" id="PF01553">
    <property type="entry name" value="Acyltransferase"/>
    <property type="match status" value="1"/>
</dbReference>
<evidence type="ECO:0000259" key="4">
    <source>
        <dbReference type="SMART" id="SM00563"/>
    </source>
</evidence>
<dbReference type="RefSeq" id="WP_081748356.1">
    <property type="nucleotide sequence ID" value="NZ_JDFF01000001.1"/>
</dbReference>
<dbReference type="EMBL" id="JDFF01000001">
    <property type="protein sequence ID" value="EWC93628.1"/>
    <property type="molecule type" value="Genomic_DNA"/>
</dbReference>
<accession>Z4WWD7</accession>
<dbReference type="PANTHER" id="PTHR10434:SF9">
    <property type="entry name" value="PHOSPHOLIPID_GLYCEROL ACYLTRANSFERASE DOMAIN-CONTAINING PROTEIN"/>
    <property type="match status" value="1"/>
</dbReference>
<dbReference type="SMART" id="SM00563">
    <property type="entry name" value="PlsC"/>
    <property type="match status" value="1"/>
</dbReference>
<dbReference type="GO" id="GO:0003841">
    <property type="term" value="F:1-acylglycerol-3-phosphate O-acyltransferase activity"/>
    <property type="evidence" value="ECO:0007669"/>
    <property type="project" value="TreeGrafter"/>
</dbReference>
<evidence type="ECO:0000313" key="6">
    <source>
        <dbReference type="Proteomes" id="UP000023482"/>
    </source>
</evidence>
<evidence type="ECO:0000256" key="3">
    <source>
        <dbReference type="ARBA" id="ARBA00023315"/>
    </source>
</evidence>
<name>Z4WWD7_9PORP</name>
<dbReference type="OrthoDB" id="9796839at2"/>
<dbReference type="Proteomes" id="UP000023482">
    <property type="component" value="Unassembled WGS sequence"/>
</dbReference>
<keyword evidence="3 5" id="KW-0012">Acyltransferase</keyword>
<dbReference type="GO" id="GO:0006654">
    <property type="term" value="P:phosphatidic acid biosynthetic process"/>
    <property type="evidence" value="ECO:0007669"/>
    <property type="project" value="TreeGrafter"/>
</dbReference>
<comment type="pathway">
    <text evidence="1">Lipid metabolism.</text>
</comment>
<dbReference type="AlphaFoldDB" id="Z4WWD7"/>
<keyword evidence="6" id="KW-1185">Reference proteome</keyword>
<dbReference type="InterPro" id="IPR002123">
    <property type="entry name" value="Plipid/glycerol_acylTrfase"/>
</dbReference>